<evidence type="ECO:0000256" key="5">
    <source>
        <dbReference type="ARBA" id="ARBA00023014"/>
    </source>
</evidence>
<dbReference type="GO" id="GO:0046872">
    <property type="term" value="F:metal ion binding"/>
    <property type="evidence" value="ECO:0007669"/>
    <property type="project" value="UniProtKB-KW"/>
</dbReference>
<dbReference type="EMBL" id="CP002446">
    <property type="protein sequence ID" value="ADV28697.1"/>
    <property type="molecule type" value="Genomic_DNA"/>
</dbReference>
<proteinExistence type="predicted"/>
<dbReference type="Pfam" id="PF01266">
    <property type="entry name" value="DAO"/>
    <property type="match status" value="1"/>
</dbReference>
<evidence type="ECO:0000256" key="4">
    <source>
        <dbReference type="ARBA" id="ARBA00023004"/>
    </source>
</evidence>
<dbReference type="GO" id="GO:0016020">
    <property type="term" value="C:membrane"/>
    <property type="evidence" value="ECO:0007669"/>
    <property type="project" value="InterPro"/>
</dbReference>
<accession>E6WWZ8</accession>
<dbReference type="GO" id="GO:0051537">
    <property type="term" value="F:2 iron, 2 sulfur cluster binding"/>
    <property type="evidence" value="ECO:0007669"/>
    <property type="project" value="UniProtKB-KW"/>
</dbReference>
<dbReference type="Gene3D" id="3.30.9.10">
    <property type="entry name" value="D-Amino Acid Oxidase, subunit A, domain 2"/>
    <property type="match status" value="1"/>
</dbReference>
<dbReference type="GO" id="GO:0005737">
    <property type="term" value="C:cytoplasm"/>
    <property type="evidence" value="ECO:0007669"/>
    <property type="project" value="TreeGrafter"/>
</dbReference>
<dbReference type="OrthoDB" id="311718at2"/>
<dbReference type="STRING" id="743721.Psesu_2873"/>
<dbReference type="eggNOG" id="COG0723">
    <property type="taxonomic scope" value="Bacteria"/>
</dbReference>
<dbReference type="GO" id="GO:0016491">
    <property type="term" value="F:oxidoreductase activity"/>
    <property type="evidence" value="ECO:0007669"/>
    <property type="project" value="UniProtKB-KW"/>
</dbReference>
<dbReference type="eggNOG" id="COG0665">
    <property type="taxonomic scope" value="Bacteria"/>
</dbReference>
<keyword evidence="3" id="KW-0560">Oxidoreductase</keyword>
<dbReference type="InterPro" id="IPR005805">
    <property type="entry name" value="Rieske_Fe-S_prot_C"/>
</dbReference>
<evidence type="ECO:0000256" key="3">
    <source>
        <dbReference type="ARBA" id="ARBA00023002"/>
    </source>
</evidence>
<evidence type="ECO:0000256" key="1">
    <source>
        <dbReference type="ARBA" id="ARBA00022714"/>
    </source>
</evidence>
<dbReference type="HOGENOM" id="CLU_007884_15_1_6"/>
<sequence length="509" mass="55066">MSTARTIPVWSPVGDATSDWFETLPPAGAVHDVVVVGAGIAGLTTAACLLREGRQVLVVDREGVGAGETLRTTAHLASALDDRFTLLQRHHGKDGARLAAASHAVAIDWIEGLAAGVPDCGFRRVPGYLYSHTGDEQGLRREMEAARESGLEVHWCEAGEALPARFGPAIRFAAQARIDAGAYMLALAREVRDAGGRFLRADVRRITGGDEPPLHLADDTVLRARAVVAAGNVPFHGTTATFPKQAPYRTYVVAGRVPAGTVPDALIWDDADPYHYVRLRETAEPAWMEILVGGEDHKTGQDDDPEAYVRLQDWTRERFPQVESFHAAWSGQVLEPADGLAFIGADPHHDNVWLITGDSGNGMTHGTLGGLLVADLVQGRDNPWSALYDPGRQPVRAGGEWIRENANAVMQYRDWVRPAQVSKVEEIAPGTGAVLRRGLHRVAVYRAGDGSLHAHSARCTHMGCVVRWSGEEKSWDCPCHGSRFEARTGVVLNGPANAPLEPYALEDED</sequence>
<dbReference type="KEGG" id="psu:Psesu_2873"/>
<keyword evidence="4" id="KW-0408">Iron</keyword>
<dbReference type="Pfam" id="PF00355">
    <property type="entry name" value="Rieske"/>
    <property type="match status" value="1"/>
</dbReference>
<dbReference type="PROSITE" id="PS51296">
    <property type="entry name" value="RIESKE"/>
    <property type="match status" value="1"/>
</dbReference>
<dbReference type="Gene3D" id="3.50.50.60">
    <property type="entry name" value="FAD/NAD(P)-binding domain"/>
    <property type="match status" value="1"/>
</dbReference>
<keyword evidence="6" id="KW-1015">Disulfide bond</keyword>
<feature type="domain" description="Rieske" evidence="7">
    <location>
        <begin position="419"/>
        <end position="509"/>
    </location>
</feature>
<reference evidence="8 9" key="1">
    <citation type="submission" date="2011-01" db="EMBL/GenBank/DDBJ databases">
        <title>Complete sequence of Pseudoxanthomonas suwonensis 11-1.</title>
        <authorList>
            <consortium name="US DOE Joint Genome Institute"/>
            <person name="Lucas S."/>
            <person name="Copeland A."/>
            <person name="Lapidus A."/>
            <person name="Cheng J.-F."/>
            <person name="Goodwin L."/>
            <person name="Pitluck S."/>
            <person name="Teshima H."/>
            <person name="Detter J.C."/>
            <person name="Han C."/>
            <person name="Tapia R."/>
            <person name="Land M."/>
            <person name="Hauser L."/>
            <person name="Kyrpides N."/>
            <person name="Ivanova N."/>
            <person name="Ovchinnikova G."/>
            <person name="Siebers A.K."/>
            <person name="Allgaier M."/>
            <person name="Thelen M.P."/>
            <person name="Hugenholtz P."/>
            <person name="Gladden J."/>
            <person name="Woyke T."/>
        </authorList>
    </citation>
    <scope>NUCLEOTIDE SEQUENCE [LARGE SCALE GENOMIC DNA]</scope>
    <source>
        <strain evidence="9">11-1</strain>
    </source>
</reference>
<dbReference type="InterPro" id="IPR036188">
    <property type="entry name" value="FAD/NAD-bd_sf"/>
</dbReference>
<dbReference type="RefSeq" id="WP_013536522.1">
    <property type="nucleotide sequence ID" value="NC_014924.1"/>
</dbReference>
<dbReference type="Gene3D" id="2.102.10.10">
    <property type="entry name" value="Rieske [2Fe-2S] iron-sulphur domain"/>
    <property type="match status" value="1"/>
</dbReference>
<dbReference type="PANTHER" id="PTHR13847">
    <property type="entry name" value="SARCOSINE DEHYDROGENASE-RELATED"/>
    <property type="match status" value="1"/>
</dbReference>
<dbReference type="PRINTS" id="PR00162">
    <property type="entry name" value="RIESKE"/>
</dbReference>
<evidence type="ECO:0000313" key="8">
    <source>
        <dbReference type="EMBL" id="ADV28697.1"/>
    </source>
</evidence>
<evidence type="ECO:0000313" key="9">
    <source>
        <dbReference type="Proteomes" id="UP000008632"/>
    </source>
</evidence>
<dbReference type="SUPFAM" id="SSF51971">
    <property type="entry name" value="Nucleotide-binding domain"/>
    <property type="match status" value="1"/>
</dbReference>
<gene>
    <name evidence="8" type="ordered locus">Psesu_2873</name>
</gene>
<dbReference type="InterPro" id="IPR036922">
    <property type="entry name" value="Rieske_2Fe-2S_sf"/>
</dbReference>
<evidence type="ECO:0000256" key="6">
    <source>
        <dbReference type="ARBA" id="ARBA00023157"/>
    </source>
</evidence>
<dbReference type="AlphaFoldDB" id="E6WWZ8"/>
<evidence type="ECO:0000256" key="2">
    <source>
        <dbReference type="ARBA" id="ARBA00022723"/>
    </source>
</evidence>
<evidence type="ECO:0000259" key="7">
    <source>
        <dbReference type="PROSITE" id="PS51296"/>
    </source>
</evidence>
<organism evidence="8 9">
    <name type="scientific">Pseudoxanthomonas suwonensis (strain 11-1)</name>
    <dbReference type="NCBI Taxonomy" id="743721"/>
    <lineage>
        <taxon>Bacteria</taxon>
        <taxon>Pseudomonadati</taxon>
        <taxon>Pseudomonadota</taxon>
        <taxon>Gammaproteobacteria</taxon>
        <taxon>Lysobacterales</taxon>
        <taxon>Lysobacteraceae</taxon>
        <taxon>Pseudoxanthomonas</taxon>
    </lineage>
</organism>
<name>E6WWZ8_PSEUU</name>
<dbReference type="SUPFAM" id="SSF50022">
    <property type="entry name" value="ISP domain"/>
    <property type="match status" value="1"/>
</dbReference>
<keyword evidence="9" id="KW-1185">Reference proteome</keyword>
<keyword evidence="2" id="KW-0479">Metal-binding</keyword>
<dbReference type="InterPro" id="IPR017941">
    <property type="entry name" value="Rieske_2Fe-2S"/>
</dbReference>
<dbReference type="Proteomes" id="UP000008632">
    <property type="component" value="Chromosome"/>
</dbReference>
<protein>
    <submittedName>
        <fullName evidence="8">FAD dependent oxidoreductase</fullName>
    </submittedName>
</protein>
<dbReference type="InterPro" id="IPR006076">
    <property type="entry name" value="FAD-dep_OxRdtase"/>
</dbReference>
<keyword evidence="1" id="KW-0001">2Fe-2S</keyword>
<dbReference type="PANTHER" id="PTHR13847:SF281">
    <property type="entry name" value="FAD DEPENDENT OXIDOREDUCTASE DOMAIN-CONTAINING PROTEIN"/>
    <property type="match status" value="1"/>
</dbReference>
<keyword evidence="5" id="KW-0411">Iron-sulfur</keyword>